<feature type="transmembrane region" description="Helical" evidence="6">
    <location>
        <begin position="326"/>
        <end position="347"/>
    </location>
</feature>
<feature type="transmembrane region" description="Helical" evidence="6">
    <location>
        <begin position="425"/>
        <end position="444"/>
    </location>
</feature>
<sequence>MSSPLWRTKPIQSDFSSSSGLKRVLGRWQLIALGVGVTIGAGLFSLTGVAAGQNAGPGVTLSYIIAAITCGFAGLCYGELASMMPSGGSAYTYSYAAFGEIIAWMIGWDLVLEYTIGAAAVASSWSGYMTSLLSDWGIQIDPRLLAPPMTPVHLADGTVVPAWFNAPAVFILILVTALLMRGMSESTKINNIVVFLKIAVIALVTIACAKYINVSNYHPFVPQNQGEFGHFGFSGVMRAAGMAFFAYIGFDIISTTAQDSKNPAKDLPIAMITTLVVCALVYAGFSLVLTGVVNYQKLANDPSPVATVVNTAHAAWLHNFVKMGIAAGYISVLFGLLLGQARVFLVMSQDGLLPRVFSKLNPKTRTPWTSHVMFCVITSIFAAVLPIGELGSMTSIGTIFAFILVCIGVPVLRRRAPEAERRFKVPGGMIIPVLGVVFCGVSMASLDEMTWVRLLIWLALGLVVYACYGKKRSALSSVDK</sequence>
<evidence type="ECO:0000313" key="7">
    <source>
        <dbReference type="EMBL" id="GBR47637.1"/>
    </source>
</evidence>
<dbReference type="PANTHER" id="PTHR43243:SF4">
    <property type="entry name" value="CATIONIC AMINO ACID TRANSPORTER 4"/>
    <property type="match status" value="1"/>
</dbReference>
<gene>
    <name evidence="7" type="ORF">AA106556_1520</name>
</gene>
<keyword evidence="4 6" id="KW-1133">Transmembrane helix</keyword>
<evidence type="ECO:0000256" key="4">
    <source>
        <dbReference type="ARBA" id="ARBA00022989"/>
    </source>
</evidence>
<dbReference type="RefSeq" id="WP_068172062.1">
    <property type="nucleotide sequence ID" value="NZ_BAQB01000022.1"/>
</dbReference>
<dbReference type="EMBL" id="BAQB01000022">
    <property type="protein sequence ID" value="GBR47637.1"/>
    <property type="molecule type" value="Genomic_DNA"/>
</dbReference>
<feature type="transmembrane region" description="Helical" evidence="6">
    <location>
        <begin position="192"/>
        <end position="212"/>
    </location>
</feature>
<evidence type="ECO:0000313" key="8">
    <source>
        <dbReference type="Proteomes" id="UP001062443"/>
    </source>
</evidence>
<accession>A0ABQ0QK24</accession>
<dbReference type="InterPro" id="IPR002293">
    <property type="entry name" value="AA/rel_permease1"/>
</dbReference>
<evidence type="ECO:0000256" key="5">
    <source>
        <dbReference type="ARBA" id="ARBA00023136"/>
    </source>
</evidence>
<proteinExistence type="predicted"/>
<comment type="subcellular location">
    <subcellularLocation>
        <location evidence="1">Membrane</location>
        <topology evidence="1">Multi-pass membrane protein</topology>
    </subcellularLocation>
</comment>
<feature type="transmembrane region" description="Helical" evidence="6">
    <location>
        <begin position="393"/>
        <end position="413"/>
    </location>
</feature>
<feature type="transmembrane region" description="Helical" evidence="6">
    <location>
        <begin position="270"/>
        <end position="293"/>
    </location>
</feature>
<dbReference type="Proteomes" id="UP001062443">
    <property type="component" value="Unassembled WGS sequence"/>
</dbReference>
<dbReference type="Gene3D" id="1.20.1740.10">
    <property type="entry name" value="Amino acid/polyamine transporter I"/>
    <property type="match status" value="1"/>
</dbReference>
<comment type="caution">
    <text evidence="7">The sequence shown here is derived from an EMBL/GenBank/DDBJ whole genome shotgun (WGS) entry which is preliminary data.</text>
</comment>
<keyword evidence="5 6" id="KW-0472">Membrane</keyword>
<name>A0ABQ0QK24_9PROT</name>
<feature type="transmembrane region" description="Helical" evidence="6">
    <location>
        <begin position="450"/>
        <end position="468"/>
    </location>
</feature>
<feature type="transmembrane region" description="Helical" evidence="6">
    <location>
        <begin position="30"/>
        <end position="52"/>
    </location>
</feature>
<feature type="transmembrane region" description="Helical" evidence="6">
    <location>
        <begin position="368"/>
        <end position="387"/>
    </location>
</feature>
<protein>
    <submittedName>
        <fullName evidence="7">Amino acid transporter</fullName>
    </submittedName>
</protein>
<dbReference type="PIRSF" id="PIRSF006060">
    <property type="entry name" value="AA_transporter"/>
    <property type="match status" value="1"/>
</dbReference>
<dbReference type="Pfam" id="PF13520">
    <property type="entry name" value="AA_permease_2"/>
    <property type="match status" value="1"/>
</dbReference>
<feature type="transmembrane region" description="Helical" evidence="6">
    <location>
        <begin position="58"/>
        <end position="78"/>
    </location>
</feature>
<feature type="transmembrane region" description="Helical" evidence="6">
    <location>
        <begin position="232"/>
        <end position="250"/>
    </location>
</feature>
<evidence type="ECO:0000256" key="6">
    <source>
        <dbReference type="SAM" id="Phobius"/>
    </source>
</evidence>
<evidence type="ECO:0000256" key="2">
    <source>
        <dbReference type="ARBA" id="ARBA00022448"/>
    </source>
</evidence>
<keyword evidence="8" id="KW-1185">Reference proteome</keyword>
<keyword evidence="3 6" id="KW-0812">Transmembrane</keyword>
<reference evidence="7" key="1">
    <citation type="submission" date="2013-04" db="EMBL/GenBank/DDBJ databases">
        <title>The genome sequencing project of 58 acetic acid bacteria.</title>
        <authorList>
            <person name="Okamoto-Kainuma A."/>
            <person name="Ishikawa M."/>
            <person name="Umino S."/>
            <person name="Koizumi Y."/>
            <person name="Shiwa Y."/>
            <person name="Yoshikawa H."/>
            <person name="Matsutani M."/>
            <person name="Matsushita K."/>
        </authorList>
    </citation>
    <scope>NUCLEOTIDE SEQUENCE</scope>
    <source>
        <strain evidence="7">NBRC 106556</strain>
    </source>
</reference>
<organism evidence="7 8">
    <name type="scientific">Neokomagataea tanensis NBRC 106556</name>
    <dbReference type="NCBI Taxonomy" id="1223519"/>
    <lineage>
        <taxon>Bacteria</taxon>
        <taxon>Pseudomonadati</taxon>
        <taxon>Pseudomonadota</taxon>
        <taxon>Alphaproteobacteria</taxon>
        <taxon>Acetobacterales</taxon>
        <taxon>Acetobacteraceae</taxon>
        <taxon>Neokomagataea</taxon>
    </lineage>
</organism>
<evidence type="ECO:0000256" key="3">
    <source>
        <dbReference type="ARBA" id="ARBA00022692"/>
    </source>
</evidence>
<dbReference type="PANTHER" id="PTHR43243">
    <property type="entry name" value="INNER MEMBRANE TRANSPORTER YGJI-RELATED"/>
    <property type="match status" value="1"/>
</dbReference>
<evidence type="ECO:0000256" key="1">
    <source>
        <dbReference type="ARBA" id="ARBA00004141"/>
    </source>
</evidence>
<keyword evidence="2" id="KW-0813">Transport</keyword>
<feature type="transmembrane region" description="Helical" evidence="6">
    <location>
        <begin position="162"/>
        <end position="180"/>
    </location>
</feature>